<dbReference type="RefSeq" id="WP_185277952.1">
    <property type="nucleotide sequence ID" value="NZ_CP043641.1"/>
</dbReference>
<keyword evidence="8 11" id="KW-0560">Oxidoreductase</keyword>
<dbReference type="GO" id="GO:0008677">
    <property type="term" value="F:2-dehydropantoate 2-reductase activity"/>
    <property type="evidence" value="ECO:0007669"/>
    <property type="project" value="UniProtKB-EC"/>
</dbReference>
<evidence type="ECO:0000256" key="3">
    <source>
        <dbReference type="ARBA" id="ARBA00007870"/>
    </source>
</evidence>
<evidence type="ECO:0000259" key="12">
    <source>
        <dbReference type="Pfam" id="PF02558"/>
    </source>
</evidence>
<dbReference type="PANTHER" id="PTHR43765:SF2">
    <property type="entry name" value="2-DEHYDROPANTOATE 2-REDUCTASE"/>
    <property type="match status" value="1"/>
</dbReference>
<feature type="domain" description="Ketopantoate reductase N-terminal" evidence="12">
    <location>
        <begin position="3"/>
        <end position="147"/>
    </location>
</feature>
<dbReference type="NCBIfam" id="TIGR00745">
    <property type="entry name" value="apbA_panE"/>
    <property type="match status" value="1"/>
</dbReference>
<evidence type="ECO:0000313" key="14">
    <source>
        <dbReference type="EMBL" id="QNE34780.1"/>
    </source>
</evidence>
<comment type="pathway">
    <text evidence="2 11">Cofactor biosynthesis; (R)-pantothenate biosynthesis; (R)-pantoate from 3-methyl-2-oxobutanoate: step 2/2.</text>
</comment>
<comment type="catalytic activity">
    <reaction evidence="10 11">
        <text>(R)-pantoate + NADP(+) = 2-dehydropantoate + NADPH + H(+)</text>
        <dbReference type="Rhea" id="RHEA:16233"/>
        <dbReference type="ChEBI" id="CHEBI:11561"/>
        <dbReference type="ChEBI" id="CHEBI:15378"/>
        <dbReference type="ChEBI" id="CHEBI:15980"/>
        <dbReference type="ChEBI" id="CHEBI:57783"/>
        <dbReference type="ChEBI" id="CHEBI:58349"/>
        <dbReference type="EC" id="1.1.1.169"/>
    </reaction>
</comment>
<evidence type="ECO:0000256" key="1">
    <source>
        <dbReference type="ARBA" id="ARBA00002919"/>
    </source>
</evidence>
<dbReference type="AlphaFoldDB" id="A0A7G6Y8G5"/>
<dbReference type="InterPro" id="IPR003710">
    <property type="entry name" value="ApbA"/>
</dbReference>
<dbReference type="InterPro" id="IPR013752">
    <property type="entry name" value="KPA_reductase"/>
</dbReference>
<dbReference type="InterPro" id="IPR036291">
    <property type="entry name" value="NAD(P)-bd_dom_sf"/>
</dbReference>
<dbReference type="Pfam" id="PF08546">
    <property type="entry name" value="ApbA_C"/>
    <property type="match status" value="1"/>
</dbReference>
<dbReference type="KEGG" id="lse:F1C12_06350"/>
<dbReference type="Proteomes" id="UP000515511">
    <property type="component" value="Chromosome"/>
</dbReference>
<dbReference type="SUPFAM" id="SSF51735">
    <property type="entry name" value="NAD(P)-binding Rossmann-fold domains"/>
    <property type="match status" value="1"/>
</dbReference>
<evidence type="ECO:0000256" key="8">
    <source>
        <dbReference type="ARBA" id="ARBA00023002"/>
    </source>
</evidence>
<protein>
    <recommendedName>
        <fullName evidence="5 11">2-dehydropantoate 2-reductase</fullName>
        <ecNumber evidence="4 11">1.1.1.169</ecNumber>
    </recommendedName>
    <alternativeName>
        <fullName evidence="9 11">Ketopantoate reductase</fullName>
    </alternativeName>
</protein>
<dbReference type="SUPFAM" id="SSF48179">
    <property type="entry name" value="6-phosphogluconate dehydrogenase C-terminal domain-like"/>
    <property type="match status" value="1"/>
</dbReference>
<evidence type="ECO:0000256" key="11">
    <source>
        <dbReference type="RuleBase" id="RU362068"/>
    </source>
</evidence>
<keyword evidence="7 11" id="KW-0521">NADP</keyword>
<accession>A0A7G6Y8G5</accession>
<evidence type="ECO:0000313" key="15">
    <source>
        <dbReference type="Proteomes" id="UP000515511"/>
    </source>
</evidence>
<name>A0A7G6Y8G5_9MICO</name>
<evidence type="ECO:0000256" key="7">
    <source>
        <dbReference type="ARBA" id="ARBA00022857"/>
    </source>
</evidence>
<dbReference type="UniPathway" id="UPA00028">
    <property type="reaction ID" value="UER00004"/>
</dbReference>
<evidence type="ECO:0000256" key="2">
    <source>
        <dbReference type="ARBA" id="ARBA00004994"/>
    </source>
</evidence>
<keyword evidence="6 11" id="KW-0566">Pantothenate biosynthesis</keyword>
<sequence length="339" mass="35344">MRIGVIGAGAIGGTTAALLDRVGHLVEVTARGDQLAAIRADGLRLDGGWGVHTARVAAAERLQTRPELVFVCTKAQDAEAAIRDNAELLDGITVVVVQNGLAGLRAATELLPGSDCVGALALYAASYLSPGRVTVTTTANTYLGAGDGEPPASAVEAARILDAAMPSFAVENFTGCQWTKLMVNQVNAMPAITGLSAQETLGDRALRPVITASLQEAVRVGIARGVRFGSIQGLDDRILRFVASSPRWLAQVVPLLMRRRMGATPNPGSTLQSIRRGQLSEIDYLNGAVVAEAHALGQEAPVNAALTGLVHEVEAAKAFIAPAEVARRLAPLLGRQDRG</sequence>
<proteinExistence type="inferred from homology"/>
<dbReference type="GO" id="GO:0015940">
    <property type="term" value="P:pantothenate biosynthetic process"/>
    <property type="evidence" value="ECO:0007669"/>
    <property type="project" value="UniProtKB-UniPathway"/>
</dbReference>
<dbReference type="EMBL" id="CP043641">
    <property type="protein sequence ID" value="QNE34780.1"/>
    <property type="molecule type" value="Genomic_DNA"/>
</dbReference>
<dbReference type="Gene3D" id="3.40.50.720">
    <property type="entry name" value="NAD(P)-binding Rossmann-like Domain"/>
    <property type="match status" value="1"/>
</dbReference>
<dbReference type="InterPro" id="IPR008927">
    <property type="entry name" value="6-PGluconate_DH-like_C_sf"/>
</dbReference>
<dbReference type="GO" id="GO:0050661">
    <property type="term" value="F:NADP binding"/>
    <property type="evidence" value="ECO:0007669"/>
    <property type="project" value="TreeGrafter"/>
</dbReference>
<evidence type="ECO:0000256" key="9">
    <source>
        <dbReference type="ARBA" id="ARBA00032024"/>
    </source>
</evidence>
<organism evidence="14 15">
    <name type="scientific">Leifsonia shinshuensis</name>
    <dbReference type="NCBI Taxonomy" id="150026"/>
    <lineage>
        <taxon>Bacteria</taxon>
        <taxon>Bacillati</taxon>
        <taxon>Actinomycetota</taxon>
        <taxon>Actinomycetes</taxon>
        <taxon>Micrococcales</taxon>
        <taxon>Microbacteriaceae</taxon>
        <taxon>Leifsonia</taxon>
    </lineage>
</organism>
<dbReference type="PANTHER" id="PTHR43765">
    <property type="entry name" value="2-DEHYDROPANTOATE 2-REDUCTASE-RELATED"/>
    <property type="match status" value="1"/>
</dbReference>
<dbReference type="EC" id="1.1.1.169" evidence="4 11"/>
<dbReference type="InterPro" id="IPR013332">
    <property type="entry name" value="KPR_N"/>
</dbReference>
<evidence type="ECO:0000259" key="13">
    <source>
        <dbReference type="Pfam" id="PF08546"/>
    </source>
</evidence>
<evidence type="ECO:0000256" key="6">
    <source>
        <dbReference type="ARBA" id="ARBA00022655"/>
    </source>
</evidence>
<comment type="function">
    <text evidence="1 11">Catalyzes the NADPH-dependent reduction of ketopantoate into pantoic acid.</text>
</comment>
<evidence type="ECO:0000256" key="4">
    <source>
        <dbReference type="ARBA" id="ARBA00013014"/>
    </source>
</evidence>
<dbReference type="Pfam" id="PF02558">
    <property type="entry name" value="ApbA"/>
    <property type="match status" value="1"/>
</dbReference>
<dbReference type="InterPro" id="IPR013328">
    <property type="entry name" value="6PGD_dom2"/>
</dbReference>
<dbReference type="GO" id="GO:0005737">
    <property type="term" value="C:cytoplasm"/>
    <property type="evidence" value="ECO:0007669"/>
    <property type="project" value="TreeGrafter"/>
</dbReference>
<gene>
    <name evidence="14" type="ORF">F1C12_06350</name>
</gene>
<feature type="domain" description="Ketopantoate reductase C-terminal" evidence="13">
    <location>
        <begin position="172"/>
        <end position="314"/>
    </location>
</feature>
<evidence type="ECO:0000256" key="5">
    <source>
        <dbReference type="ARBA" id="ARBA00019465"/>
    </source>
</evidence>
<evidence type="ECO:0000256" key="10">
    <source>
        <dbReference type="ARBA" id="ARBA00048793"/>
    </source>
</evidence>
<reference evidence="15" key="1">
    <citation type="submission" date="2019-09" db="EMBL/GenBank/DDBJ databases">
        <title>Antimicrobial potential of Antarctic Bacteria.</title>
        <authorList>
            <person name="Benaud N."/>
            <person name="Edwards R.J."/>
            <person name="Ferrari B.C."/>
        </authorList>
    </citation>
    <scope>NUCLEOTIDE SEQUENCE [LARGE SCALE GENOMIC DNA]</scope>
    <source>
        <strain evidence="15">INR9</strain>
    </source>
</reference>
<dbReference type="InterPro" id="IPR050838">
    <property type="entry name" value="Ketopantoate_reductase"/>
</dbReference>
<comment type="similarity">
    <text evidence="3 11">Belongs to the ketopantoate reductase family.</text>
</comment>
<dbReference type="Gene3D" id="1.10.1040.10">
    <property type="entry name" value="N-(1-d-carboxylethyl)-l-norvaline Dehydrogenase, domain 2"/>
    <property type="match status" value="1"/>
</dbReference>